<evidence type="ECO:0000256" key="5">
    <source>
        <dbReference type="SAM" id="SignalP"/>
    </source>
</evidence>
<keyword evidence="8" id="KW-1185">Reference proteome</keyword>
<dbReference type="PROSITE" id="PS51123">
    <property type="entry name" value="OMPA_2"/>
    <property type="match status" value="1"/>
</dbReference>
<keyword evidence="2 4" id="KW-0472">Membrane</keyword>
<evidence type="ECO:0000256" key="4">
    <source>
        <dbReference type="PROSITE-ProRule" id="PRU00473"/>
    </source>
</evidence>
<dbReference type="InterPro" id="IPR006665">
    <property type="entry name" value="OmpA-like"/>
</dbReference>
<dbReference type="Proteomes" id="UP000190027">
    <property type="component" value="Unassembled WGS sequence"/>
</dbReference>
<keyword evidence="5" id="KW-0732">Signal</keyword>
<evidence type="ECO:0000313" key="8">
    <source>
        <dbReference type="Proteomes" id="UP000190027"/>
    </source>
</evidence>
<reference evidence="7 8" key="1">
    <citation type="submission" date="2017-02" db="EMBL/GenBank/DDBJ databases">
        <authorList>
            <person name="Peterson S.W."/>
        </authorList>
    </citation>
    <scope>NUCLEOTIDE SEQUENCE [LARGE SCALE GENOMIC DNA]</scope>
    <source>
        <strain evidence="7 8">DSM 16080</strain>
    </source>
</reference>
<gene>
    <name evidence="7" type="ORF">SAMN02745704_02192</name>
</gene>
<dbReference type="InterPro" id="IPR036737">
    <property type="entry name" value="OmpA-like_sf"/>
</dbReference>
<dbReference type="AlphaFoldDB" id="A0A1T4XL64"/>
<comment type="subcellular location">
    <subcellularLocation>
        <location evidence="1">Cell outer membrane</location>
    </subcellularLocation>
</comment>
<dbReference type="GO" id="GO:0009279">
    <property type="term" value="C:cell outer membrane"/>
    <property type="evidence" value="ECO:0007669"/>
    <property type="project" value="UniProtKB-SubCell"/>
</dbReference>
<evidence type="ECO:0000256" key="3">
    <source>
        <dbReference type="ARBA" id="ARBA00023237"/>
    </source>
</evidence>
<dbReference type="RefSeq" id="WP_078717740.1">
    <property type="nucleotide sequence ID" value="NZ_FUYC01000011.1"/>
</dbReference>
<sequence length="202" mass="22181">MRTSKITRSVAFPALFCLLLLISACGRATVVLLPAPEGQANAVVVTPKGGDPLTLDKTGMAVDVSTLTTSSYALSETGIQQRFSNTLTALPEPPERFLLYFHSGTTKLRDDSRPLLPKVLQAIKDRQSTDVSVVGHADREGNRKWNFTLSRMRAQTISAQLRQMGVDKKLMEITSHGEENPLVPTPDGVSEPRNRRVEVIVR</sequence>
<evidence type="ECO:0000259" key="6">
    <source>
        <dbReference type="PROSITE" id="PS51123"/>
    </source>
</evidence>
<dbReference type="InterPro" id="IPR050330">
    <property type="entry name" value="Bact_OuterMem_StrucFunc"/>
</dbReference>
<dbReference type="PROSITE" id="PS51257">
    <property type="entry name" value="PROKAR_LIPOPROTEIN"/>
    <property type="match status" value="1"/>
</dbReference>
<dbReference type="PANTHER" id="PTHR30329:SF21">
    <property type="entry name" value="LIPOPROTEIN YIAD-RELATED"/>
    <property type="match status" value="1"/>
</dbReference>
<keyword evidence="3" id="KW-0998">Cell outer membrane</keyword>
<dbReference type="SUPFAM" id="SSF103088">
    <property type="entry name" value="OmpA-like"/>
    <property type="match status" value="1"/>
</dbReference>
<evidence type="ECO:0000313" key="7">
    <source>
        <dbReference type="EMBL" id="SKA89898.1"/>
    </source>
</evidence>
<feature type="domain" description="OmpA-like" evidence="6">
    <location>
        <begin position="88"/>
        <end position="202"/>
    </location>
</feature>
<name>A0A1T4XL64_9BACT</name>
<proteinExistence type="predicted"/>
<evidence type="ECO:0000256" key="1">
    <source>
        <dbReference type="ARBA" id="ARBA00004442"/>
    </source>
</evidence>
<dbReference type="Pfam" id="PF00691">
    <property type="entry name" value="OmpA"/>
    <property type="match status" value="1"/>
</dbReference>
<dbReference type="STRING" id="1121449.SAMN02745704_02192"/>
<dbReference type="PANTHER" id="PTHR30329">
    <property type="entry name" value="STATOR ELEMENT OF FLAGELLAR MOTOR COMPLEX"/>
    <property type="match status" value="1"/>
</dbReference>
<accession>A0A1T4XL64</accession>
<dbReference type="EMBL" id="FUYC01000011">
    <property type="protein sequence ID" value="SKA89898.1"/>
    <property type="molecule type" value="Genomic_DNA"/>
</dbReference>
<dbReference type="CDD" id="cd07185">
    <property type="entry name" value="OmpA_C-like"/>
    <property type="match status" value="1"/>
</dbReference>
<feature type="chain" id="PRO_5012527055" evidence="5">
    <location>
        <begin position="29"/>
        <end position="202"/>
    </location>
</feature>
<dbReference type="PRINTS" id="PR01021">
    <property type="entry name" value="OMPADOMAIN"/>
</dbReference>
<dbReference type="OrthoDB" id="9805566at2"/>
<dbReference type="Gene3D" id="3.30.1330.60">
    <property type="entry name" value="OmpA-like domain"/>
    <property type="match status" value="1"/>
</dbReference>
<organism evidence="7 8">
    <name type="scientific">Paucidesulfovibrio gracilis DSM 16080</name>
    <dbReference type="NCBI Taxonomy" id="1121449"/>
    <lineage>
        <taxon>Bacteria</taxon>
        <taxon>Pseudomonadati</taxon>
        <taxon>Thermodesulfobacteriota</taxon>
        <taxon>Desulfovibrionia</taxon>
        <taxon>Desulfovibrionales</taxon>
        <taxon>Desulfovibrionaceae</taxon>
        <taxon>Paucidesulfovibrio</taxon>
    </lineage>
</organism>
<feature type="signal peptide" evidence="5">
    <location>
        <begin position="1"/>
        <end position="28"/>
    </location>
</feature>
<evidence type="ECO:0000256" key="2">
    <source>
        <dbReference type="ARBA" id="ARBA00023136"/>
    </source>
</evidence>
<dbReference type="InterPro" id="IPR006664">
    <property type="entry name" value="OMP_bac"/>
</dbReference>
<protein>
    <submittedName>
        <fullName evidence="7">Outer membrane protein OmpA</fullName>
    </submittedName>
</protein>